<dbReference type="Pfam" id="PF20431">
    <property type="entry name" value="E_motif"/>
    <property type="match status" value="1"/>
</dbReference>
<dbReference type="PANTHER" id="PTHR47926">
    <property type="entry name" value="PENTATRICOPEPTIDE REPEAT-CONTAINING PROTEIN"/>
    <property type="match status" value="1"/>
</dbReference>
<protein>
    <submittedName>
        <fullName evidence="3">Pentatricopeptide repeat-containing protein</fullName>
    </submittedName>
</protein>
<dbReference type="OMA" id="FANWVSK"/>
<keyword evidence="1" id="KW-0677">Repeat</keyword>
<dbReference type="EMBL" id="NKQK01000007">
    <property type="protein sequence ID" value="PSS26347.1"/>
    <property type="molecule type" value="Genomic_DNA"/>
</dbReference>
<reference evidence="3 4" key="1">
    <citation type="submission" date="2017-07" db="EMBL/GenBank/DDBJ databases">
        <title>An improved, manually edited Actinidia chinensis var. chinensis (kiwifruit) genome highlights the challenges associated with draft genomes and gene prediction in plants.</title>
        <authorList>
            <person name="Pilkington S."/>
            <person name="Crowhurst R."/>
            <person name="Hilario E."/>
            <person name="Nardozza S."/>
            <person name="Fraser L."/>
            <person name="Peng Y."/>
            <person name="Gunaseelan K."/>
            <person name="Simpson R."/>
            <person name="Tahir J."/>
            <person name="Deroles S."/>
            <person name="Templeton K."/>
            <person name="Luo Z."/>
            <person name="Davy M."/>
            <person name="Cheng C."/>
            <person name="Mcneilage M."/>
            <person name="Scaglione D."/>
            <person name="Liu Y."/>
            <person name="Zhang Q."/>
            <person name="Datson P."/>
            <person name="De Silva N."/>
            <person name="Gardiner S."/>
            <person name="Bassett H."/>
            <person name="Chagne D."/>
            <person name="Mccallum J."/>
            <person name="Dzierzon H."/>
            <person name="Deng C."/>
            <person name="Wang Y.-Y."/>
            <person name="Barron N."/>
            <person name="Manako K."/>
            <person name="Bowen J."/>
            <person name="Foster T."/>
            <person name="Erridge Z."/>
            <person name="Tiffin H."/>
            <person name="Waite C."/>
            <person name="Davies K."/>
            <person name="Grierson E."/>
            <person name="Laing W."/>
            <person name="Kirk R."/>
            <person name="Chen X."/>
            <person name="Wood M."/>
            <person name="Montefiori M."/>
            <person name="Brummell D."/>
            <person name="Schwinn K."/>
            <person name="Catanach A."/>
            <person name="Fullerton C."/>
            <person name="Li D."/>
            <person name="Meiyalaghan S."/>
            <person name="Nieuwenhuizen N."/>
            <person name="Read N."/>
            <person name="Prakash R."/>
            <person name="Hunter D."/>
            <person name="Zhang H."/>
            <person name="Mckenzie M."/>
            <person name="Knabel M."/>
            <person name="Harris A."/>
            <person name="Allan A."/>
            <person name="Chen A."/>
            <person name="Janssen B."/>
            <person name="Plunkett B."/>
            <person name="Dwamena C."/>
            <person name="Voogd C."/>
            <person name="Leif D."/>
            <person name="Lafferty D."/>
            <person name="Souleyre E."/>
            <person name="Varkonyi-Gasic E."/>
            <person name="Gambi F."/>
            <person name="Hanley J."/>
            <person name="Yao J.-L."/>
            <person name="Cheung J."/>
            <person name="David K."/>
            <person name="Warren B."/>
            <person name="Marsh K."/>
            <person name="Snowden K."/>
            <person name="Lin-Wang K."/>
            <person name="Brian L."/>
            <person name="Martinez-Sanchez M."/>
            <person name="Wang M."/>
            <person name="Ileperuma N."/>
            <person name="Macnee N."/>
            <person name="Campin R."/>
            <person name="Mcatee P."/>
            <person name="Drummond R."/>
            <person name="Espley R."/>
            <person name="Ireland H."/>
            <person name="Wu R."/>
            <person name="Atkinson R."/>
            <person name="Karunairetnam S."/>
            <person name="Bulley S."/>
            <person name="Chunkath S."/>
            <person name="Hanley Z."/>
            <person name="Storey R."/>
            <person name="Thrimawithana A."/>
            <person name="Thomson S."/>
            <person name="David C."/>
            <person name="Testolin R."/>
        </authorList>
    </citation>
    <scope>NUCLEOTIDE SEQUENCE [LARGE SCALE GENOMIC DNA]</scope>
    <source>
        <strain evidence="4">cv. Red5</strain>
        <tissue evidence="3">Young leaf</tissue>
    </source>
</reference>
<dbReference type="OrthoDB" id="992115at2759"/>
<dbReference type="STRING" id="1590841.A0A2R6RCQ8"/>
<evidence type="ECO:0000313" key="3">
    <source>
        <dbReference type="EMBL" id="PSS26347.1"/>
    </source>
</evidence>
<evidence type="ECO:0000256" key="2">
    <source>
        <dbReference type="PROSITE-ProRule" id="PRU00708"/>
    </source>
</evidence>
<dbReference type="GO" id="GO:0009451">
    <property type="term" value="P:RNA modification"/>
    <property type="evidence" value="ECO:0007669"/>
    <property type="project" value="InterPro"/>
</dbReference>
<dbReference type="Pfam" id="PF01535">
    <property type="entry name" value="PPR"/>
    <property type="match status" value="3"/>
</dbReference>
<feature type="repeat" description="PPR" evidence="2">
    <location>
        <begin position="283"/>
        <end position="317"/>
    </location>
</feature>
<dbReference type="InParanoid" id="A0A2R6RCQ8"/>
<dbReference type="Gene3D" id="1.25.40.10">
    <property type="entry name" value="Tetratricopeptide repeat domain"/>
    <property type="match status" value="2"/>
</dbReference>
<dbReference type="PROSITE" id="PS51375">
    <property type="entry name" value="PPR"/>
    <property type="match status" value="2"/>
</dbReference>
<gene>
    <name evidence="3" type="ORF">CEY00_Acc07643</name>
</gene>
<proteinExistence type="predicted"/>
<reference evidence="4" key="2">
    <citation type="journal article" date="2018" name="BMC Genomics">
        <title>A manually annotated Actinidia chinensis var. chinensis (kiwifruit) genome highlights the challenges associated with draft genomes and gene prediction in plants.</title>
        <authorList>
            <person name="Pilkington S.M."/>
            <person name="Crowhurst R."/>
            <person name="Hilario E."/>
            <person name="Nardozza S."/>
            <person name="Fraser L."/>
            <person name="Peng Y."/>
            <person name="Gunaseelan K."/>
            <person name="Simpson R."/>
            <person name="Tahir J."/>
            <person name="Deroles S.C."/>
            <person name="Templeton K."/>
            <person name="Luo Z."/>
            <person name="Davy M."/>
            <person name="Cheng C."/>
            <person name="McNeilage M."/>
            <person name="Scaglione D."/>
            <person name="Liu Y."/>
            <person name="Zhang Q."/>
            <person name="Datson P."/>
            <person name="De Silva N."/>
            <person name="Gardiner S.E."/>
            <person name="Bassett H."/>
            <person name="Chagne D."/>
            <person name="McCallum J."/>
            <person name="Dzierzon H."/>
            <person name="Deng C."/>
            <person name="Wang Y.Y."/>
            <person name="Barron L."/>
            <person name="Manako K."/>
            <person name="Bowen J."/>
            <person name="Foster T.M."/>
            <person name="Erridge Z.A."/>
            <person name="Tiffin H."/>
            <person name="Waite C.N."/>
            <person name="Davies K.M."/>
            <person name="Grierson E.P."/>
            <person name="Laing W.A."/>
            <person name="Kirk R."/>
            <person name="Chen X."/>
            <person name="Wood M."/>
            <person name="Montefiori M."/>
            <person name="Brummell D.A."/>
            <person name="Schwinn K.E."/>
            <person name="Catanach A."/>
            <person name="Fullerton C."/>
            <person name="Li D."/>
            <person name="Meiyalaghan S."/>
            <person name="Nieuwenhuizen N."/>
            <person name="Read N."/>
            <person name="Prakash R."/>
            <person name="Hunter D."/>
            <person name="Zhang H."/>
            <person name="McKenzie M."/>
            <person name="Knabel M."/>
            <person name="Harris A."/>
            <person name="Allan A.C."/>
            <person name="Gleave A."/>
            <person name="Chen A."/>
            <person name="Janssen B.J."/>
            <person name="Plunkett B."/>
            <person name="Ampomah-Dwamena C."/>
            <person name="Voogd C."/>
            <person name="Leif D."/>
            <person name="Lafferty D."/>
            <person name="Souleyre E.J.F."/>
            <person name="Varkonyi-Gasic E."/>
            <person name="Gambi F."/>
            <person name="Hanley J."/>
            <person name="Yao J.L."/>
            <person name="Cheung J."/>
            <person name="David K.M."/>
            <person name="Warren B."/>
            <person name="Marsh K."/>
            <person name="Snowden K.C."/>
            <person name="Lin-Wang K."/>
            <person name="Brian L."/>
            <person name="Martinez-Sanchez M."/>
            <person name="Wang M."/>
            <person name="Ileperuma N."/>
            <person name="Macnee N."/>
            <person name="Campin R."/>
            <person name="McAtee P."/>
            <person name="Drummond R.S.M."/>
            <person name="Espley R.V."/>
            <person name="Ireland H.S."/>
            <person name="Wu R."/>
            <person name="Atkinson R.G."/>
            <person name="Karunairetnam S."/>
            <person name="Bulley S."/>
            <person name="Chunkath S."/>
            <person name="Hanley Z."/>
            <person name="Storey R."/>
            <person name="Thrimawithana A.H."/>
            <person name="Thomson S."/>
            <person name="David C."/>
            <person name="Testolin R."/>
            <person name="Huang H."/>
            <person name="Hellens R.P."/>
            <person name="Schaffer R.J."/>
        </authorList>
    </citation>
    <scope>NUCLEOTIDE SEQUENCE [LARGE SCALE GENOMIC DNA]</scope>
    <source>
        <strain evidence="4">cv. Red5</strain>
    </source>
</reference>
<evidence type="ECO:0000256" key="1">
    <source>
        <dbReference type="ARBA" id="ARBA00022737"/>
    </source>
</evidence>
<accession>A0A2R6RCQ8</accession>
<evidence type="ECO:0000313" key="4">
    <source>
        <dbReference type="Proteomes" id="UP000241394"/>
    </source>
</evidence>
<organism evidence="3 4">
    <name type="scientific">Actinidia chinensis var. chinensis</name>
    <name type="common">Chinese soft-hair kiwi</name>
    <dbReference type="NCBI Taxonomy" id="1590841"/>
    <lineage>
        <taxon>Eukaryota</taxon>
        <taxon>Viridiplantae</taxon>
        <taxon>Streptophyta</taxon>
        <taxon>Embryophyta</taxon>
        <taxon>Tracheophyta</taxon>
        <taxon>Spermatophyta</taxon>
        <taxon>Magnoliopsida</taxon>
        <taxon>eudicotyledons</taxon>
        <taxon>Gunneridae</taxon>
        <taxon>Pentapetalae</taxon>
        <taxon>asterids</taxon>
        <taxon>Ericales</taxon>
        <taxon>Actinidiaceae</taxon>
        <taxon>Actinidia</taxon>
    </lineage>
</organism>
<dbReference type="NCBIfam" id="TIGR00756">
    <property type="entry name" value="PPR"/>
    <property type="match status" value="2"/>
</dbReference>
<dbReference type="InterPro" id="IPR046960">
    <property type="entry name" value="PPR_At4g14850-like_plant"/>
</dbReference>
<dbReference type="Pfam" id="PF13041">
    <property type="entry name" value="PPR_2"/>
    <property type="match status" value="1"/>
</dbReference>
<dbReference type="GO" id="GO:0003723">
    <property type="term" value="F:RNA binding"/>
    <property type="evidence" value="ECO:0007669"/>
    <property type="project" value="InterPro"/>
</dbReference>
<dbReference type="FunCoup" id="A0A2R6RCQ8">
    <property type="interactions" value="274"/>
</dbReference>
<comment type="caution">
    <text evidence="3">The sequence shown here is derived from an EMBL/GenBank/DDBJ whole genome shotgun (WGS) entry which is preliminary data.</text>
</comment>
<dbReference type="InterPro" id="IPR011990">
    <property type="entry name" value="TPR-like_helical_dom_sf"/>
</dbReference>
<dbReference type="FunFam" id="1.25.40.10:FF:000090">
    <property type="entry name" value="Pentatricopeptide repeat-containing protein, chloroplastic"/>
    <property type="match status" value="1"/>
</dbReference>
<dbReference type="AlphaFoldDB" id="A0A2R6RCQ8"/>
<feature type="repeat" description="PPR" evidence="2">
    <location>
        <begin position="318"/>
        <end position="353"/>
    </location>
</feature>
<name>A0A2R6RCQ8_ACTCC</name>
<keyword evidence="4" id="KW-1185">Reference proteome</keyword>
<dbReference type="InterPro" id="IPR002885">
    <property type="entry name" value="PPR_rpt"/>
</dbReference>
<dbReference type="InterPro" id="IPR046848">
    <property type="entry name" value="E_motif"/>
</dbReference>
<dbReference type="PANTHER" id="PTHR47926:SF537">
    <property type="entry name" value="PENTACOTRIPEPTIDE-REPEAT REGION OF PRORP DOMAIN-CONTAINING PROTEIN"/>
    <property type="match status" value="1"/>
</dbReference>
<dbReference type="Proteomes" id="UP000241394">
    <property type="component" value="Chromosome LG7"/>
</dbReference>
<sequence length="479" mass="53649">MYNLPRLKCLSHLQLKSPTSLSHLKQIHAQLLTNGLKSPPILAQLIQHYSALSTKHAIKHAHRILTHLDRPNVYLLNVLIKCSNPRDSVLVFSDWDSKIGLEFDDYTYIFALGACARSCTNTALWEGKQVHSRVIKHGFLSNIMLQTTAVHFYGSNKDLESARQVFDEMPMRTSASWNAMIKAYCSQKVRACEYGRDALVLFKDMLVDLRAVKPNDTTMVCVLSAVSQLGVLETGTCVHGYIEKTIFSPQEDVFIGTGLVDMYAKGGCLDNALCVFRRMRYKNVLTWTAMATGFAIHGRGKQALKLLDDMEQNGVKPNEVTFTSLFAACCHVGLVEEGLCLFQNMERTFGVVPLVQHYGCIVDLLGKAGHLEAAYEFINDMGIEPDAILWRSLLNSCKVHGDVVMGEKVGKILLNFQNEKRVVDLGDVSEDYIALSNVYATGERWEDVEMIRDVMKVKRVQTKPGFSLVQSFCSHLLDA</sequence>
<dbReference type="Gramene" id="PSS26347">
    <property type="protein sequence ID" value="PSS26347"/>
    <property type="gene ID" value="CEY00_Acc07643"/>
</dbReference>